<dbReference type="GO" id="GO:0005886">
    <property type="term" value="C:plasma membrane"/>
    <property type="evidence" value="ECO:0007669"/>
    <property type="project" value="UniProtKB-SubCell"/>
</dbReference>
<dbReference type="InterPro" id="IPR050297">
    <property type="entry name" value="LipidA_mod_glycosyltrf_83"/>
</dbReference>
<dbReference type="PANTHER" id="PTHR33908:SF11">
    <property type="entry name" value="MEMBRANE PROTEIN"/>
    <property type="match status" value="1"/>
</dbReference>
<evidence type="ECO:0000256" key="9">
    <source>
        <dbReference type="SAM" id="Phobius"/>
    </source>
</evidence>
<keyword evidence="2" id="KW-1003">Cell membrane</keyword>
<feature type="transmembrane region" description="Helical" evidence="9">
    <location>
        <begin position="279"/>
        <end position="299"/>
    </location>
</feature>
<keyword evidence="5 9" id="KW-0812">Transmembrane</keyword>
<dbReference type="EMBL" id="VIGC01000021">
    <property type="protein sequence ID" value="TQE94704.1"/>
    <property type="molecule type" value="Genomic_DNA"/>
</dbReference>
<dbReference type="OrthoDB" id="158419at2"/>
<evidence type="ECO:0000313" key="10">
    <source>
        <dbReference type="EMBL" id="TQE94704.1"/>
    </source>
</evidence>
<evidence type="ECO:0000313" key="11">
    <source>
        <dbReference type="Proteomes" id="UP000317371"/>
    </source>
</evidence>
<feature type="transmembrane region" description="Helical" evidence="9">
    <location>
        <begin position="386"/>
        <end position="404"/>
    </location>
</feature>
<keyword evidence="6 9" id="KW-1133">Transmembrane helix</keyword>
<feature type="transmembrane region" description="Helical" evidence="9">
    <location>
        <begin position="31"/>
        <end position="50"/>
    </location>
</feature>
<dbReference type="Proteomes" id="UP000317371">
    <property type="component" value="Unassembled WGS sequence"/>
</dbReference>
<evidence type="ECO:0000256" key="5">
    <source>
        <dbReference type="ARBA" id="ARBA00022692"/>
    </source>
</evidence>
<evidence type="ECO:0000256" key="3">
    <source>
        <dbReference type="ARBA" id="ARBA00022676"/>
    </source>
</evidence>
<dbReference type="GO" id="GO:0016763">
    <property type="term" value="F:pentosyltransferase activity"/>
    <property type="evidence" value="ECO:0007669"/>
    <property type="project" value="TreeGrafter"/>
</dbReference>
<feature type="transmembrane region" description="Helical" evidence="9">
    <location>
        <begin position="416"/>
        <end position="434"/>
    </location>
</feature>
<feature type="transmembrane region" description="Helical" evidence="9">
    <location>
        <begin position="182"/>
        <end position="202"/>
    </location>
</feature>
<comment type="caution">
    <text evidence="10">The sequence shown here is derived from an EMBL/GenBank/DDBJ whole genome shotgun (WGS) entry which is preliminary data.</text>
</comment>
<feature type="transmembrane region" description="Helical" evidence="9">
    <location>
        <begin position="153"/>
        <end position="170"/>
    </location>
</feature>
<evidence type="ECO:0000256" key="7">
    <source>
        <dbReference type="ARBA" id="ARBA00023136"/>
    </source>
</evidence>
<comment type="subcellular location">
    <subcellularLocation>
        <location evidence="1">Cell membrane</location>
        <topology evidence="1">Multi-pass membrane protein</topology>
    </subcellularLocation>
</comment>
<keyword evidence="11" id="KW-1185">Reference proteome</keyword>
<evidence type="ECO:0000256" key="6">
    <source>
        <dbReference type="ARBA" id="ARBA00022989"/>
    </source>
</evidence>
<dbReference type="GO" id="GO:0009103">
    <property type="term" value="P:lipopolysaccharide biosynthetic process"/>
    <property type="evidence" value="ECO:0007669"/>
    <property type="project" value="UniProtKB-ARBA"/>
</dbReference>
<dbReference type="Pfam" id="PF09913">
    <property type="entry name" value="DUF2142"/>
    <property type="match status" value="1"/>
</dbReference>
<keyword evidence="4" id="KW-0808">Transferase</keyword>
<dbReference type="RefSeq" id="WP_141611096.1">
    <property type="nucleotide sequence ID" value="NZ_VIGC02000021.1"/>
</dbReference>
<feature type="transmembrane region" description="Helical" evidence="9">
    <location>
        <begin position="446"/>
        <end position="466"/>
    </location>
</feature>
<evidence type="ECO:0000256" key="4">
    <source>
        <dbReference type="ARBA" id="ARBA00022679"/>
    </source>
</evidence>
<dbReference type="InParanoid" id="A0A540VD74"/>
<feature type="transmembrane region" description="Helical" evidence="9">
    <location>
        <begin position="208"/>
        <end position="226"/>
    </location>
</feature>
<organism evidence="10 11">
    <name type="scientific">Litorilinea aerophila</name>
    <dbReference type="NCBI Taxonomy" id="1204385"/>
    <lineage>
        <taxon>Bacteria</taxon>
        <taxon>Bacillati</taxon>
        <taxon>Chloroflexota</taxon>
        <taxon>Caldilineae</taxon>
        <taxon>Caldilineales</taxon>
        <taxon>Caldilineaceae</taxon>
        <taxon>Litorilinea</taxon>
    </lineage>
</organism>
<dbReference type="InterPro" id="IPR018674">
    <property type="entry name" value="DUF2142_membrane"/>
</dbReference>
<name>A0A540VD74_9CHLR</name>
<evidence type="ECO:0000256" key="2">
    <source>
        <dbReference type="ARBA" id="ARBA00022475"/>
    </source>
</evidence>
<accession>A0A540VD74</accession>
<protein>
    <submittedName>
        <fullName evidence="10">DUF2142 domain-containing protein</fullName>
    </submittedName>
</protein>
<reference evidence="10 11" key="1">
    <citation type="submission" date="2019-06" db="EMBL/GenBank/DDBJ databases">
        <title>Genome sequence of Litorilinea aerophila BAA-2444.</title>
        <authorList>
            <person name="Maclea K.S."/>
            <person name="Maurais E.G."/>
            <person name="Iannazzi L.C."/>
        </authorList>
    </citation>
    <scope>NUCLEOTIDE SEQUENCE [LARGE SCALE GENOMIC DNA]</scope>
    <source>
        <strain evidence="10 11">ATCC BAA-2444</strain>
    </source>
</reference>
<keyword evidence="7 9" id="KW-0472">Membrane</keyword>
<dbReference type="PANTHER" id="PTHR33908">
    <property type="entry name" value="MANNOSYLTRANSFERASE YKCB-RELATED"/>
    <property type="match status" value="1"/>
</dbReference>
<proteinExistence type="predicted"/>
<feature type="transmembrane region" description="Helical" evidence="9">
    <location>
        <begin position="233"/>
        <end position="250"/>
    </location>
</feature>
<gene>
    <name evidence="10" type="ORF">FKZ61_15705</name>
</gene>
<dbReference type="AlphaFoldDB" id="A0A540VD74"/>
<feature type="region of interest" description="Disordered" evidence="8">
    <location>
        <begin position="1"/>
        <end position="21"/>
    </location>
</feature>
<sequence length="778" mass="85675">MDERIARIPSPPVNSGRQRWPTRFPGTPRTWAAAVLAVYFLLGIWFSLAVPPFETPDEIYHYAFARHLAQGNGLPVQAAEPTGPWEQEGSQAPLYYLIVGRLTAGIDQQDWGDLNVVNPRANIGDPLYPGNKNVMLYSAAPRPLQGVNLALHVGRWFSLLLGGITLWLIYRTACLAFSESSWLPVAAMALVASIPQFIFISASFSNDSLIVATSTAVLYWLARLLQRDDARPIRLWEWAVLGILLGLAALSKLQGVGLLGLAAVTVLGLAWWRRDARLVWQAAAPVALPVLLIAGWWYWRNYVLYGDWTGVRYLIAINGLRTEPLSWVDFWDEFRGLRYSFWGLFGWFNILFPPWIYRVLDGVTLLAVAGWLLGGVPTPGRTGRRIVGLLALWLALVWVLWLAWTWRATGSQGRLLFPALSAMGILGGMGLAGWRRLLPARSHGPLLAALPLFLLACSLYAVSVLVPSSYRAPGPVAQVPPSAQPVGIVYGREDRFELLALELPQRRYRPGDGVPVTLYLRALTRPRADYQLFVQLLDETGKEVGNLTSHPGWGRNPTSLWEPGAIYVDRYRVPISRPIDPWAPLLARVYVGFVDPATEERGRLPVPAYNAGGEEIVPFVASVVIEPAVQPELSDYGLEPVGSRFGHVIELAGASLPEAVSLSATDVFTVTLLWEAIGTPPADYTGFVHLLDADGNRVAGFDRAPAGDRFPTRYWQAGDRIVSHFVVPLPADLPPGRYQAWVGLYDATSQGAARLPVTEAAGREVAHELVLLGTVTIR</sequence>
<feature type="transmembrane region" description="Helical" evidence="9">
    <location>
        <begin position="355"/>
        <end position="374"/>
    </location>
</feature>
<feature type="transmembrane region" description="Helical" evidence="9">
    <location>
        <begin position="256"/>
        <end position="272"/>
    </location>
</feature>
<keyword evidence="3" id="KW-0328">Glycosyltransferase</keyword>
<evidence type="ECO:0000256" key="8">
    <source>
        <dbReference type="SAM" id="MobiDB-lite"/>
    </source>
</evidence>
<evidence type="ECO:0000256" key="1">
    <source>
        <dbReference type="ARBA" id="ARBA00004651"/>
    </source>
</evidence>